<dbReference type="Proteomes" id="UP000593574">
    <property type="component" value="Unassembled WGS sequence"/>
</dbReference>
<name>A0A7J8ZZ33_9ROSI</name>
<dbReference type="Pfam" id="PF00560">
    <property type="entry name" value="LRR_1"/>
    <property type="match status" value="1"/>
</dbReference>
<dbReference type="InterPro" id="IPR032675">
    <property type="entry name" value="LRR_dom_sf"/>
</dbReference>
<gene>
    <name evidence="1" type="ORF">Golax_015389</name>
</gene>
<dbReference type="InterPro" id="IPR001611">
    <property type="entry name" value="Leu-rich_rpt"/>
</dbReference>
<dbReference type="Gene3D" id="3.80.10.10">
    <property type="entry name" value="Ribonuclease Inhibitor"/>
    <property type="match status" value="1"/>
</dbReference>
<evidence type="ECO:0000313" key="2">
    <source>
        <dbReference type="Proteomes" id="UP000593574"/>
    </source>
</evidence>
<dbReference type="AlphaFoldDB" id="A0A7J8ZZ33"/>
<dbReference type="SUPFAM" id="SSF52058">
    <property type="entry name" value="L domain-like"/>
    <property type="match status" value="1"/>
</dbReference>
<reference evidence="1 2" key="1">
    <citation type="journal article" date="2019" name="Genome Biol. Evol.">
        <title>Insights into the evolution of the New World diploid cottons (Gossypium, subgenus Houzingenia) based on genome sequencing.</title>
        <authorList>
            <person name="Grover C.E."/>
            <person name="Arick M.A. 2nd"/>
            <person name="Thrash A."/>
            <person name="Conover J.L."/>
            <person name="Sanders W.S."/>
            <person name="Peterson D.G."/>
            <person name="Frelichowski J.E."/>
            <person name="Scheffler J.A."/>
            <person name="Scheffler B.E."/>
            <person name="Wendel J.F."/>
        </authorList>
    </citation>
    <scope>NUCLEOTIDE SEQUENCE [LARGE SCALE GENOMIC DNA]</scope>
    <source>
        <strain evidence="1">4</strain>
        <tissue evidence="1">Leaf</tissue>
    </source>
</reference>
<organism evidence="1 2">
    <name type="scientific">Gossypium laxum</name>
    <dbReference type="NCBI Taxonomy" id="34288"/>
    <lineage>
        <taxon>Eukaryota</taxon>
        <taxon>Viridiplantae</taxon>
        <taxon>Streptophyta</taxon>
        <taxon>Embryophyta</taxon>
        <taxon>Tracheophyta</taxon>
        <taxon>Spermatophyta</taxon>
        <taxon>Magnoliopsida</taxon>
        <taxon>eudicotyledons</taxon>
        <taxon>Gunneridae</taxon>
        <taxon>Pentapetalae</taxon>
        <taxon>rosids</taxon>
        <taxon>malvids</taxon>
        <taxon>Malvales</taxon>
        <taxon>Malvaceae</taxon>
        <taxon>Malvoideae</taxon>
        <taxon>Gossypium</taxon>
    </lineage>
</organism>
<sequence>MECLLRIYLDGTSIEQLPSSIGNLSSLVLLNLKDCRNLVGLPGSIGGCTSLKTLNLSECYKVENLPENLQQLEFLEVLDLSKTALGKPPSFISQLKNLKELSFKGCKGPSSKLQKYLPSLLKIG</sequence>
<protein>
    <submittedName>
        <fullName evidence="1">Uncharacterized protein</fullName>
    </submittedName>
</protein>
<dbReference type="EMBL" id="JABEZV010000007">
    <property type="protein sequence ID" value="MBA0716569.1"/>
    <property type="molecule type" value="Genomic_DNA"/>
</dbReference>
<dbReference type="PANTHER" id="PTHR47186:SF63">
    <property type="entry name" value="C-JID DOMAIN-CONTAINING PROTEIN"/>
    <property type="match status" value="1"/>
</dbReference>
<comment type="caution">
    <text evidence="1">The sequence shown here is derived from an EMBL/GenBank/DDBJ whole genome shotgun (WGS) entry which is preliminary data.</text>
</comment>
<evidence type="ECO:0000313" key="1">
    <source>
        <dbReference type="EMBL" id="MBA0716569.1"/>
    </source>
</evidence>
<dbReference type="PANTHER" id="PTHR47186">
    <property type="entry name" value="LEUCINE-RICH REPEAT-CONTAINING PROTEIN 57"/>
    <property type="match status" value="1"/>
</dbReference>
<proteinExistence type="predicted"/>
<accession>A0A7J8ZZ33</accession>
<keyword evidence="2" id="KW-1185">Reference proteome</keyword>